<dbReference type="AlphaFoldDB" id="A0A926V9J2"/>
<proteinExistence type="predicted"/>
<evidence type="ECO:0000313" key="2">
    <source>
        <dbReference type="Proteomes" id="UP000641646"/>
    </source>
</evidence>
<reference evidence="1" key="1">
    <citation type="journal article" date="2015" name="ISME J.">
        <title>Draft Genome Sequence of Streptomyces incarnatus NRRL8089, which Produces the Nucleoside Antibiotic Sinefungin.</title>
        <authorList>
            <person name="Oshima K."/>
            <person name="Hattori M."/>
            <person name="Shimizu H."/>
            <person name="Fukuda K."/>
            <person name="Nemoto M."/>
            <person name="Inagaki K."/>
            <person name="Tamura T."/>
        </authorList>
    </citation>
    <scope>NUCLEOTIDE SEQUENCE</scope>
    <source>
        <strain evidence="1">FACHB-1375</strain>
    </source>
</reference>
<keyword evidence="1" id="KW-0808">Transferase</keyword>
<gene>
    <name evidence="1" type="ORF">H6G03_01475</name>
</gene>
<protein>
    <submittedName>
        <fullName evidence="1">Class I SAM-dependent methyltransferase</fullName>
    </submittedName>
</protein>
<accession>A0A926V9J2</accession>
<dbReference type="InterPro" id="IPR029063">
    <property type="entry name" value="SAM-dependent_MTases_sf"/>
</dbReference>
<reference evidence="1" key="2">
    <citation type="submission" date="2020-08" db="EMBL/GenBank/DDBJ databases">
        <authorList>
            <person name="Chen M."/>
            <person name="Teng W."/>
            <person name="Zhao L."/>
            <person name="Hu C."/>
            <person name="Zhou Y."/>
            <person name="Han B."/>
            <person name="Song L."/>
            <person name="Shu W."/>
        </authorList>
    </citation>
    <scope>NUCLEOTIDE SEQUENCE</scope>
    <source>
        <strain evidence="1">FACHB-1375</strain>
    </source>
</reference>
<name>A0A926V9J2_9CYAN</name>
<dbReference type="CDD" id="cd02440">
    <property type="entry name" value="AdoMet_MTases"/>
    <property type="match status" value="1"/>
</dbReference>
<dbReference type="RefSeq" id="WP_190461335.1">
    <property type="nucleotide sequence ID" value="NZ_JACJPW010000002.1"/>
</dbReference>
<organism evidence="1 2">
    <name type="scientific">Aerosakkonema funiforme FACHB-1375</name>
    <dbReference type="NCBI Taxonomy" id="2949571"/>
    <lineage>
        <taxon>Bacteria</taxon>
        <taxon>Bacillati</taxon>
        <taxon>Cyanobacteriota</taxon>
        <taxon>Cyanophyceae</taxon>
        <taxon>Oscillatoriophycideae</taxon>
        <taxon>Aerosakkonematales</taxon>
        <taxon>Aerosakkonemataceae</taxon>
        <taxon>Aerosakkonema</taxon>
    </lineage>
</organism>
<keyword evidence="1" id="KW-0489">Methyltransferase</keyword>
<dbReference type="Gene3D" id="3.40.50.150">
    <property type="entry name" value="Vaccinia Virus protein VP39"/>
    <property type="match status" value="1"/>
</dbReference>
<dbReference type="PANTHER" id="PTHR43861">
    <property type="entry name" value="TRANS-ACONITATE 2-METHYLTRANSFERASE-RELATED"/>
    <property type="match status" value="1"/>
</dbReference>
<sequence length="268" mass="30786">MSNSICICGSEKFDIVIEGNYSYFPVNGKIVTFQALKCLSCGLVMTNPAPVEVDKDSEVKIHEDDYINYLEESAYRINQLKPYLNDSTKILEIGCYTGKLVEMAAQLGVKESIGIELLSKAAAYGRSLGRDIRDMLLDECNFPSNYFDIIQAHHVLEHIPNLQETLDEISRVLKPNGIFYVTVPRYNSVFVRSANWAGWYPQEHFWHFTEKTLIELLAKHELEISKFCCPIHHATKKDKFYGVKRMMKWGVKNLNMGDTLEAFFYKKS</sequence>
<keyword evidence="2" id="KW-1185">Reference proteome</keyword>
<dbReference type="SUPFAM" id="SSF53335">
    <property type="entry name" value="S-adenosyl-L-methionine-dependent methyltransferases"/>
    <property type="match status" value="1"/>
</dbReference>
<dbReference type="Pfam" id="PF13489">
    <property type="entry name" value="Methyltransf_23"/>
    <property type="match status" value="1"/>
</dbReference>
<dbReference type="GO" id="GO:0032259">
    <property type="term" value="P:methylation"/>
    <property type="evidence" value="ECO:0007669"/>
    <property type="project" value="UniProtKB-KW"/>
</dbReference>
<dbReference type="Proteomes" id="UP000641646">
    <property type="component" value="Unassembled WGS sequence"/>
</dbReference>
<evidence type="ECO:0000313" key="1">
    <source>
        <dbReference type="EMBL" id="MBD2179791.1"/>
    </source>
</evidence>
<comment type="caution">
    <text evidence="1">The sequence shown here is derived from an EMBL/GenBank/DDBJ whole genome shotgun (WGS) entry which is preliminary data.</text>
</comment>
<dbReference type="EMBL" id="JACJPW010000002">
    <property type="protein sequence ID" value="MBD2179791.1"/>
    <property type="molecule type" value="Genomic_DNA"/>
</dbReference>
<dbReference type="GO" id="GO:0008168">
    <property type="term" value="F:methyltransferase activity"/>
    <property type="evidence" value="ECO:0007669"/>
    <property type="project" value="UniProtKB-KW"/>
</dbReference>